<gene>
    <name evidence="2" type="ORF">VNI00_002337</name>
</gene>
<dbReference type="EMBL" id="JAYKXP010000006">
    <property type="protein sequence ID" value="KAK7056620.1"/>
    <property type="molecule type" value="Genomic_DNA"/>
</dbReference>
<name>A0AAW0DXH6_9AGAR</name>
<proteinExistence type="predicted"/>
<accession>A0AAW0DXH6</accession>
<keyword evidence="3" id="KW-1185">Reference proteome</keyword>
<protein>
    <recommendedName>
        <fullName evidence="1">AB hydrolase-1 domain-containing protein</fullName>
    </recommendedName>
</protein>
<dbReference type="Pfam" id="PF12697">
    <property type="entry name" value="Abhydrolase_6"/>
    <property type="match status" value="1"/>
</dbReference>
<comment type="caution">
    <text evidence="2">The sequence shown here is derived from an EMBL/GenBank/DDBJ whole genome shotgun (WGS) entry which is preliminary data.</text>
</comment>
<organism evidence="2 3">
    <name type="scientific">Paramarasmius palmivorus</name>
    <dbReference type="NCBI Taxonomy" id="297713"/>
    <lineage>
        <taxon>Eukaryota</taxon>
        <taxon>Fungi</taxon>
        <taxon>Dikarya</taxon>
        <taxon>Basidiomycota</taxon>
        <taxon>Agaricomycotina</taxon>
        <taxon>Agaricomycetes</taxon>
        <taxon>Agaricomycetidae</taxon>
        <taxon>Agaricales</taxon>
        <taxon>Marasmiineae</taxon>
        <taxon>Marasmiaceae</taxon>
        <taxon>Paramarasmius</taxon>
    </lineage>
</organism>
<dbReference type="Gene3D" id="3.40.50.1820">
    <property type="entry name" value="alpha/beta hydrolase"/>
    <property type="match status" value="1"/>
</dbReference>
<dbReference type="SUPFAM" id="SSF53474">
    <property type="entry name" value="alpha/beta-Hydrolases"/>
    <property type="match status" value="1"/>
</dbReference>
<feature type="domain" description="AB hydrolase-1" evidence="1">
    <location>
        <begin position="39"/>
        <end position="345"/>
    </location>
</feature>
<sequence>MPAFSIESIIKPPDSSYPLHLTAKRYFLPDDSDPSGWTLFLLHATSSHKESWEPTIQKIFELYSKNKRKQKQGTKLREIWSLDCPNHGESGQLNERILQEPKWYLNFSCDKYAQAVHHFLTTGPVDFSARKLIGIGHSLGGNAISLVQSLASPSLKDAFKSLIIIEPMLSPAGPEHLKKLRLLLIKGAYERRDVWPDRDTAMLTLKKRDRTKKWDPRILDVFIVSGIGFRGVLSDNSIRFKAHGIRPHPGSFHKENPYPGVTLACTRDQEAAMYRDPDGATKPVEPLTQACKEKPVHLILAGVHDFMPKRTQEALLDPKSGRTFASVTIMPGVGHLVPLEVPDRLGEVIFDALVKNETLIPSRVKAKL</sequence>
<evidence type="ECO:0000313" key="2">
    <source>
        <dbReference type="EMBL" id="KAK7056620.1"/>
    </source>
</evidence>
<evidence type="ECO:0000259" key="1">
    <source>
        <dbReference type="Pfam" id="PF12697"/>
    </source>
</evidence>
<dbReference type="InterPro" id="IPR029058">
    <property type="entry name" value="AB_hydrolase_fold"/>
</dbReference>
<evidence type="ECO:0000313" key="3">
    <source>
        <dbReference type="Proteomes" id="UP001383192"/>
    </source>
</evidence>
<dbReference type="AlphaFoldDB" id="A0AAW0DXH6"/>
<dbReference type="InterPro" id="IPR000073">
    <property type="entry name" value="AB_hydrolase_1"/>
</dbReference>
<dbReference type="Proteomes" id="UP001383192">
    <property type="component" value="Unassembled WGS sequence"/>
</dbReference>
<reference evidence="2 3" key="1">
    <citation type="submission" date="2024-01" db="EMBL/GenBank/DDBJ databases">
        <title>A draft genome for a cacao thread blight-causing isolate of Paramarasmius palmivorus.</title>
        <authorList>
            <person name="Baruah I.K."/>
            <person name="Bukari Y."/>
            <person name="Amoako-Attah I."/>
            <person name="Meinhardt L.W."/>
            <person name="Bailey B.A."/>
            <person name="Cohen S.P."/>
        </authorList>
    </citation>
    <scope>NUCLEOTIDE SEQUENCE [LARGE SCALE GENOMIC DNA]</scope>
    <source>
        <strain evidence="2 3">GH-12</strain>
    </source>
</reference>